<protein>
    <submittedName>
        <fullName evidence="1">Uncharacterized protein</fullName>
    </submittedName>
</protein>
<evidence type="ECO:0000313" key="2">
    <source>
        <dbReference type="Proteomes" id="UP001165186"/>
    </source>
</evidence>
<keyword evidence="2" id="KW-1185">Reference proteome</keyword>
<dbReference type="EMBL" id="BSXG01000064">
    <property type="protein sequence ID" value="GME33436.1"/>
    <property type="molecule type" value="Genomic_DNA"/>
</dbReference>
<sequence>MAHHPPTPLCVLIHTPSINPNPAGLAPALHEPTHHTTAYIADIAGRTPIALSTRTAHLHWRALNHLRRAIVFHWTKLGHSCRAGARAFVEETSAPHGHVAAVLPHQLLRLRSVLLELGVERVVGTLAWIEDHELAVLAVRLDREGLVAGERWCAGCARVFEGAFLGISAATLTAREPMGVKACGHVLCRECVLGWVNGGEAERMQPCCARLVG</sequence>
<organism evidence="1 2">
    <name type="scientific">Neofusicoccum parvum</name>
    <dbReference type="NCBI Taxonomy" id="310453"/>
    <lineage>
        <taxon>Eukaryota</taxon>
        <taxon>Fungi</taxon>
        <taxon>Dikarya</taxon>
        <taxon>Ascomycota</taxon>
        <taxon>Pezizomycotina</taxon>
        <taxon>Dothideomycetes</taxon>
        <taxon>Dothideomycetes incertae sedis</taxon>
        <taxon>Botryosphaeriales</taxon>
        <taxon>Botryosphaeriaceae</taxon>
        <taxon>Neofusicoccum</taxon>
    </lineage>
</organism>
<dbReference type="Proteomes" id="UP001165186">
    <property type="component" value="Unassembled WGS sequence"/>
</dbReference>
<evidence type="ECO:0000313" key="1">
    <source>
        <dbReference type="EMBL" id="GME33436.1"/>
    </source>
</evidence>
<gene>
    <name evidence="1" type="primary">g371</name>
    <name evidence="1" type="ORF">NpPPO83_00000371</name>
</gene>
<accession>A0ACB5SB98</accession>
<comment type="caution">
    <text evidence="1">The sequence shown here is derived from an EMBL/GenBank/DDBJ whole genome shotgun (WGS) entry which is preliminary data.</text>
</comment>
<reference evidence="1" key="1">
    <citation type="submission" date="2024-09" db="EMBL/GenBank/DDBJ databases">
        <title>Draft Genome Sequences of Neofusicoccum parvum.</title>
        <authorList>
            <person name="Ashida A."/>
            <person name="Camagna M."/>
            <person name="Tanaka A."/>
            <person name="Takemoto D."/>
        </authorList>
    </citation>
    <scope>NUCLEOTIDE SEQUENCE</scope>
    <source>
        <strain evidence="1">PPO83</strain>
    </source>
</reference>
<proteinExistence type="predicted"/>
<name>A0ACB5SB98_9PEZI</name>